<dbReference type="NCBIfam" id="TIGR00575">
    <property type="entry name" value="dnlj"/>
    <property type="match status" value="1"/>
</dbReference>
<evidence type="ECO:0000256" key="7">
    <source>
        <dbReference type="ARBA" id="ARBA00023027"/>
    </source>
</evidence>
<keyword evidence="5 10" id="KW-0862">Zinc</keyword>
<dbReference type="InterPro" id="IPR013840">
    <property type="entry name" value="DNAligase_N"/>
</dbReference>
<feature type="binding site" evidence="10">
    <location>
        <position position="408"/>
    </location>
    <ligand>
        <name>Zn(2+)</name>
        <dbReference type="ChEBI" id="CHEBI:29105"/>
    </ligand>
</feature>
<dbReference type="SUPFAM" id="SSF47781">
    <property type="entry name" value="RuvA domain 2-like"/>
    <property type="match status" value="1"/>
</dbReference>
<evidence type="ECO:0000256" key="8">
    <source>
        <dbReference type="ARBA" id="ARBA00023204"/>
    </source>
</evidence>
<feature type="binding site" evidence="10">
    <location>
        <position position="424"/>
    </location>
    <ligand>
        <name>Zn(2+)</name>
        <dbReference type="ChEBI" id="CHEBI:29105"/>
    </ligand>
</feature>
<dbReference type="InterPro" id="IPR018239">
    <property type="entry name" value="DNA_ligase_AS"/>
</dbReference>
<evidence type="ECO:0000256" key="6">
    <source>
        <dbReference type="ARBA" id="ARBA00022842"/>
    </source>
</evidence>
<name>A0ABN5BB87_9ACTN</name>
<keyword evidence="7 10" id="KW-0520">NAD</keyword>
<accession>A0ABN5BB87</accession>
<dbReference type="InterPro" id="IPR001357">
    <property type="entry name" value="BRCT_dom"/>
</dbReference>
<dbReference type="PANTHER" id="PTHR23389">
    <property type="entry name" value="CHROMOSOME TRANSMISSION FIDELITY FACTOR 18"/>
    <property type="match status" value="1"/>
</dbReference>
<feature type="binding site" evidence="10">
    <location>
        <position position="311"/>
    </location>
    <ligand>
        <name>NAD(+)</name>
        <dbReference type="ChEBI" id="CHEBI:57540"/>
    </ligand>
</feature>
<dbReference type="SMART" id="SM00292">
    <property type="entry name" value="BRCT"/>
    <property type="match status" value="1"/>
</dbReference>
<dbReference type="InterPro" id="IPR004149">
    <property type="entry name" value="Znf_DNAligase_C4"/>
</dbReference>
<keyword evidence="14" id="KW-1185">Reference proteome</keyword>
<organism evidence="13 14">
    <name type="scientific">Candidatus Planktophila versatilis</name>
    <dbReference type="NCBI Taxonomy" id="1884905"/>
    <lineage>
        <taxon>Bacteria</taxon>
        <taxon>Bacillati</taxon>
        <taxon>Actinomycetota</taxon>
        <taxon>Actinomycetes</taxon>
        <taxon>Candidatus Nanopelagicales</taxon>
        <taxon>Candidatus Nanopelagicaceae</taxon>
        <taxon>Candidatus Planktophila</taxon>
    </lineage>
</organism>
<keyword evidence="10" id="KW-0464">Manganese</keyword>
<dbReference type="CDD" id="cd00114">
    <property type="entry name" value="LIGANc"/>
    <property type="match status" value="1"/>
</dbReference>
<dbReference type="Gene3D" id="1.10.287.610">
    <property type="entry name" value="Helix hairpin bin"/>
    <property type="match status" value="1"/>
</dbReference>
<dbReference type="Gene3D" id="6.20.10.30">
    <property type="match status" value="1"/>
</dbReference>
<dbReference type="Gene3D" id="3.30.470.30">
    <property type="entry name" value="DNA ligase/mRNA capping enzyme"/>
    <property type="match status" value="1"/>
</dbReference>
<keyword evidence="6 10" id="KW-0460">Magnesium</keyword>
<evidence type="ECO:0000259" key="12">
    <source>
        <dbReference type="PROSITE" id="PS50172"/>
    </source>
</evidence>
<sequence length="673" mass="73252">MSTQARHRITELTQEIRDHQFKYYVLDAPTITDAQFDALLKELAALEAKHPELLEPDSPSLGVGGGFSTTFDQHDHIEKMMSLDNVFDDAELDTWFERVEKESAVGAFLCELKVDGLAINLLYENGQLTRALTRGNGTTGEDVTLNVKTIKGLPHTLSGNNIPVLIEVRGEVFLPVAAFNQLNEELEEAGKPLFANPRNCAAGSLRQKDPRITASRALDVVVHGIGACEGISFASQSDAYAKLKALGLPTSTRFKVCKSRAEVLAFIENYNLHRHDVEHEIDGVVIKVDSLAEQEKLGFTSRAPKWAIAYKYPPEEVTTKLLDIRVSVGRTGRVTPFAFMEPVKVAGSTVTNATLHNQEEIERKGVLIGDVVIIRKAGDVIPEVLGPVRDKRTGSEKAFVMPTHCPECASELRAITEGDVDIRCPNTRSCPAQLRERIYYIGSRAALDIDVLGYEAAVALLTDSIITDEADIFNLSEKSLMKSQFFLKKDGTAGKNLEKLLAALEEAKSRPLWRTLVALSIRHVGPTAAQALSTNFGSMDAISKASVTELADIDGVGEVIAQSVIEWFEIDWHRNIITQWTKAGVAMVNAKGADLPQTLGGLTIVVTGGLENFTRDSIAETITAHGGKPSSSVSAKTDYVLVGADPGSKLAKAQELGVKIIDEARFLELLAGK</sequence>
<dbReference type="InterPro" id="IPR010994">
    <property type="entry name" value="RuvA_2-like"/>
</dbReference>
<dbReference type="Pfam" id="PF12826">
    <property type="entry name" value="HHH_2"/>
    <property type="match status" value="1"/>
</dbReference>
<feature type="binding site" evidence="10">
    <location>
        <begin position="33"/>
        <end position="37"/>
    </location>
    <ligand>
        <name>NAD(+)</name>
        <dbReference type="ChEBI" id="CHEBI:57540"/>
    </ligand>
</feature>
<dbReference type="NCBIfam" id="NF005932">
    <property type="entry name" value="PRK07956.1"/>
    <property type="match status" value="1"/>
</dbReference>
<dbReference type="GO" id="GO:0016874">
    <property type="term" value="F:ligase activity"/>
    <property type="evidence" value="ECO:0007669"/>
    <property type="project" value="UniProtKB-KW"/>
</dbReference>
<evidence type="ECO:0000313" key="13">
    <source>
        <dbReference type="EMBL" id="ASY16980.1"/>
    </source>
</evidence>
<evidence type="ECO:0000256" key="9">
    <source>
        <dbReference type="ARBA" id="ARBA00034005"/>
    </source>
</evidence>
<proteinExistence type="inferred from homology"/>
<evidence type="ECO:0000256" key="10">
    <source>
        <dbReference type="HAMAP-Rule" id="MF_01588"/>
    </source>
</evidence>
<evidence type="ECO:0000313" key="14">
    <source>
        <dbReference type="Proteomes" id="UP000217177"/>
    </source>
</evidence>
<dbReference type="Pfam" id="PF00533">
    <property type="entry name" value="BRCT"/>
    <property type="match status" value="1"/>
</dbReference>
<feature type="active site" description="N6-AMP-lysine intermediate" evidence="10">
    <location>
        <position position="113"/>
    </location>
</feature>
<protein>
    <recommendedName>
        <fullName evidence="10 11">DNA ligase</fullName>
        <ecNumber evidence="10 11">6.5.1.2</ecNumber>
    </recommendedName>
    <alternativeName>
        <fullName evidence="10">Polydeoxyribonucleotide synthase [NAD(+)]</fullName>
    </alternativeName>
</protein>
<dbReference type="Gene3D" id="3.40.50.10190">
    <property type="entry name" value="BRCT domain"/>
    <property type="match status" value="1"/>
</dbReference>
<dbReference type="InterPro" id="IPR041663">
    <property type="entry name" value="DisA/LigA_HHH"/>
</dbReference>
<dbReference type="Gene3D" id="2.40.50.140">
    <property type="entry name" value="Nucleic acid-binding proteins"/>
    <property type="match status" value="1"/>
</dbReference>
<dbReference type="SMART" id="SM00532">
    <property type="entry name" value="LIGANc"/>
    <property type="match status" value="1"/>
</dbReference>
<comment type="catalytic activity">
    <reaction evidence="9 10 11">
        <text>NAD(+) + (deoxyribonucleotide)n-3'-hydroxyl + 5'-phospho-(deoxyribonucleotide)m = (deoxyribonucleotide)n+m + AMP + beta-nicotinamide D-nucleotide.</text>
        <dbReference type="EC" id="6.5.1.2"/>
    </reaction>
</comment>
<dbReference type="InterPro" id="IPR004150">
    <property type="entry name" value="NAD_DNA_ligase_OB"/>
</dbReference>
<dbReference type="Proteomes" id="UP000217177">
    <property type="component" value="Chromosome"/>
</dbReference>
<dbReference type="InterPro" id="IPR013839">
    <property type="entry name" value="DNAligase_adenylation"/>
</dbReference>
<dbReference type="Pfam" id="PF03120">
    <property type="entry name" value="OB_DNA_ligase"/>
    <property type="match status" value="1"/>
</dbReference>
<evidence type="ECO:0000256" key="3">
    <source>
        <dbReference type="ARBA" id="ARBA00022723"/>
    </source>
</evidence>
<dbReference type="RefSeq" id="WP_095674536.1">
    <property type="nucleotide sequence ID" value="NZ_CP016774.1"/>
</dbReference>
<feature type="binding site" evidence="10">
    <location>
        <position position="134"/>
    </location>
    <ligand>
        <name>NAD(+)</name>
        <dbReference type="ChEBI" id="CHEBI:57540"/>
    </ligand>
</feature>
<keyword evidence="8 10" id="KW-0234">DNA repair</keyword>
<feature type="binding site" evidence="10">
    <location>
        <position position="405"/>
    </location>
    <ligand>
        <name>Zn(2+)</name>
        <dbReference type="ChEBI" id="CHEBI:29105"/>
    </ligand>
</feature>
<dbReference type="Pfam" id="PF01653">
    <property type="entry name" value="DNA_ligase_aden"/>
    <property type="match status" value="1"/>
</dbReference>
<evidence type="ECO:0000256" key="11">
    <source>
        <dbReference type="RuleBase" id="RU000618"/>
    </source>
</evidence>
<dbReference type="EMBL" id="CP016774">
    <property type="protein sequence ID" value="ASY16980.1"/>
    <property type="molecule type" value="Genomic_DNA"/>
</dbReference>
<dbReference type="PROSITE" id="PS01055">
    <property type="entry name" value="DNA_LIGASE_N1"/>
    <property type="match status" value="1"/>
</dbReference>
<dbReference type="InterPro" id="IPR012340">
    <property type="entry name" value="NA-bd_OB-fold"/>
</dbReference>
<evidence type="ECO:0000256" key="2">
    <source>
        <dbReference type="ARBA" id="ARBA00022705"/>
    </source>
</evidence>
<dbReference type="SUPFAM" id="SSF50249">
    <property type="entry name" value="Nucleic acid-binding proteins"/>
    <property type="match status" value="1"/>
</dbReference>
<feature type="binding site" evidence="10">
    <location>
        <position position="171"/>
    </location>
    <ligand>
        <name>NAD(+)</name>
        <dbReference type="ChEBI" id="CHEBI:57540"/>
    </ligand>
</feature>
<reference evidence="13 14" key="1">
    <citation type="submission" date="2016-07" db="EMBL/GenBank/DDBJ databases">
        <title>High microdiversification within the ubiquitous acI lineage of Actinobacteria.</title>
        <authorList>
            <person name="Neuenschwander S.M."/>
            <person name="Salcher M."/>
            <person name="Ghai R."/>
            <person name="Pernthaler J."/>
        </authorList>
    </citation>
    <scope>NUCLEOTIDE SEQUENCE [LARGE SCALE GENOMIC DNA]</scope>
    <source>
        <strain evidence="13">MMS-IA-79</strain>
    </source>
</reference>
<gene>
    <name evidence="10" type="primary">ligA</name>
    <name evidence="13" type="ORF">A1sIA79_01790</name>
</gene>
<dbReference type="PIRSF" id="PIRSF001604">
    <property type="entry name" value="LigA"/>
    <property type="match status" value="1"/>
</dbReference>
<dbReference type="InterPro" id="IPR033136">
    <property type="entry name" value="DNA_ligase_CS"/>
</dbReference>
<feature type="binding site" evidence="10">
    <location>
        <position position="430"/>
    </location>
    <ligand>
        <name>Zn(2+)</name>
        <dbReference type="ChEBI" id="CHEBI:29105"/>
    </ligand>
</feature>
<dbReference type="Pfam" id="PF03119">
    <property type="entry name" value="DNA_ligase_ZBD"/>
    <property type="match status" value="1"/>
</dbReference>
<feature type="domain" description="BRCT" evidence="12">
    <location>
        <begin position="594"/>
        <end position="673"/>
    </location>
</feature>
<feature type="binding site" evidence="10">
    <location>
        <position position="287"/>
    </location>
    <ligand>
        <name>NAD(+)</name>
        <dbReference type="ChEBI" id="CHEBI:57540"/>
    </ligand>
</feature>
<evidence type="ECO:0000256" key="5">
    <source>
        <dbReference type="ARBA" id="ARBA00022833"/>
    </source>
</evidence>
<dbReference type="InterPro" id="IPR001679">
    <property type="entry name" value="DNA_ligase"/>
</dbReference>
<dbReference type="PANTHER" id="PTHR23389:SF9">
    <property type="entry name" value="DNA LIGASE"/>
    <property type="match status" value="1"/>
</dbReference>
<dbReference type="EC" id="6.5.1.2" evidence="10 11"/>
<comment type="cofactor">
    <cofactor evidence="10">
        <name>Mg(2+)</name>
        <dbReference type="ChEBI" id="CHEBI:18420"/>
    </cofactor>
    <cofactor evidence="10">
        <name>Mn(2+)</name>
        <dbReference type="ChEBI" id="CHEBI:29035"/>
    </cofactor>
</comment>
<dbReference type="SUPFAM" id="SSF56091">
    <property type="entry name" value="DNA ligase/mRNA capping enzyme, catalytic domain"/>
    <property type="match status" value="1"/>
</dbReference>
<keyword evidence="3 10" id="KW-0479">Metal-binding</keyword>
<dbReference type="CDD" id="cd17748">
    <property type="entry name" value="BRCT_DNA_ligase_like"/>
    <property type="match status" value="1"/>
</dbReference>
<dbReference type="PROSITE" id="PS50172">
    <property type="entry name" value="BRCT"/>
    <property type="match status" value="1"/>
</dbReference>
<dbReference type="SUPFAM" id="SSF52113">
    <property type="entry name" value="BRCT domain"/>
    <property type="match status" value="1"/>
</dbReference>
<keyword evidence="2 10" id="KW-0235">DNA replication</keyword>
<dbReference type="PROSITE" id="PS01056">
    <property type="entry name" value="DNA_LIGASE_N2"/>
    <property type="match status" value="1"/>
</dbReference>
<feature type="binding site" evidence="10">
    <location>
        <position position="111"/>
    </location>
    <ligand>
        <name>NAD(+)</name>
        <dbReference type="ChEBI" id="CHEBI:57540"/>
    </ligand>
</feature>
<feature type="binding site" evidence="10">
    <location>
        <begin position="82"/>
        <end position="83"/>
    </location>
    <ligand>
        <name>NAD(+)</name>
        <dbReference type="ChEBI" id="CHEBI:57540"/>
    </ligand>
</feature>
<evidence type="ECO:0000256" key="4">
    <source>
        <dbReference type="ARBA" id="ARBA00022763"/>
    </source>
</evidence>
<dbReference type="InterPro" id="IPR036420">
    <property type="entry name" value="BRCT_dom_sf"/>
</dbReference>
<comment type="similarity">
    <text evidence="10">Belongs to the NAD-dependent DNA ligase family. LigA subfamily.</text>
</comment>
<dbReference type="HAMAP" id="MF_01588">
    <property type="entry name" value="DNA_ligase_A"/>
    <property type="match status" value="1"/>
</dbReference>
<keyword evidence="4 10" id="KW-0227">DNA damage</keyword>
<keyword evidence="1 10" id="KW-0436">Ligase</keyword>
<comment type="function">
    <text evidence="10">DNA ligase that catalyzes the formation of phosphodiester linkages between 5'-phosphoryl and 3'-hydroxyl groups in double-stranded DNA using NAD as a coenzyme and as the energy source for the reaction. It is essential for DNA replication and repair of damaged DNA.</text>
</comment>
<evidence type="ECO:0000256" key="1">
    <source>
        <dbReference type="ARBA" id="ARBA00022598"/>
    </source>
</evidence>
<dbReference type="Gene3D" id="1.10.150.20">
    <property type="entry name" value="5' to 3' exonuclease, C-terminal subdomain"/>
    <property type="match status" value="2"/>
</dbReference>